<evidence type="ECO:0008006" key="4">
    <source>
        <dbReference type="Google" id="ProtNLM"/>
    </source>
</evidence>
<accession>A0ABR8Z1U0</accession>
<feature type="signal peptide" evidence="1">
    <location>
        <begin position="1"/>
        <end position="30"/>
    </location>
</feature>
<dbReference type="EMBL" id="JACSPO010000003">
    <property type="protein sequence ID" value="MBD8062270.1"/>
    <property type="molecule type" value="Genomic_DNA"/>
</dbReference>
<proteinExistence type="predicted"/>
<name>A0ABR8Z1U0_9MICO</name>
<dbReference type="PROSITE" id="PS51257">
    <property type="entry name" value="PROKAR_LIPOPROTEIN"/>
    <property type="match status" value="1"/>
</dbReference>
<feature type="chain" id="PRO_5045047008" description="Lipoprotein" evidence="1">
    <location>
        <begin position="31"/>
        <end position="154"/>
    </location>
</feature>
<keyword evidence="1" id="KW-0732">Signal</keyword>
<protein>
    <recommendedName>
        <fullName evidence="4">Lipoprotein</fullName>
    </recommendedName>
</protein>
<keyword evidence="3" id="KW-1185">Reference proteome</keyword>
<evidence type="ECO:0000256" key="1">
    <source>
        <dbReference type="SAM" id="SignalP"/>
    </source>
</evidence>
<comment type="caution">
    <text evidence="2">The sequence shown here is derived from an EMBL/GenBank/DDBJ whole genome shotgun (WGS) entry which is preliminary data.</text>
</comment>
<evidence type="ECO:0000313" key="3">
    <source>
        <dbReference type="Proteomes" id="UP000661894"/>
    </source>
</evidence>
<dbReference type="Proteomes" id="UP000661894">
    <property type="component" value="Unassembled WGS sequence"/>
</dbReference>
<gene>
    <name evidence="2" type="ORF">H9624_08025</name>
</gene>
<dbReference type="RefSeq" id="WP_251839389.1">
    <property type="nucleotide sequence ID" value="NZ_JACSPO010000003.1"/>
</dbReference>
<reference evidence="2 3" key="1">
    <citation type="submission" date="2020-08" db="EMBL/GenBank/DDBJ databases">
        <title>A Genomic Blueprint of the Chicken Gut Microbiome.</title>
        <authorList>
            <person name="Gilroy R."/>
            <person name="Ravi A."/>
            <person name="Getino M."/>
            <person name="Pursley I."/>
            <person name="Horton D.L."/>
            <person name="Alikhan N.-F."/>
            <person name="Baker D."/>
            <person name="Gharbi K."/>
            <person name="Hall N."/>
            <person name="Watson M."/>
            <person name="Adriaenssens E.M."/>
            <person name="Foster-Nyarko E."/>
            <person name="Jarju S."/>
            <person name="Secka A."/>
            <person name="Antonio M."/>
            <person name="Oren A."/>
            <person name="Chaudhuri R."/>
            <person name="La Ragione R.M."/>
            <person name="Hildebrand F."/>
            <person name="Pallen M.J."/>
        </authorList>
    </citation>
    <scope>NUCLEOTIDE SEQUENCE [LARGE SCALE GENOMIC DNA]</scope>
    <source>
        <strain evidence="2 3">Sa1BUA1</strain>
    </source>
</reference>
<organism evidence="2 3">
    <name type="scientific">Oceanitalea stevensii</name>
    <dbReference type="NCBI Taxonomy" id="2763072"/>
    <lineage>
        <taxon>Bacteria</taxon>
        <taxon>Bacillati</taxon>
        <taxon>Actinomycetota</taxon>
        <taxon>Actinomycetes</taxon>
        <taxon>Micrococcales</taxon>
        <taxon>Bogoriellaceae</taxon>
        <taxon>Georgenia</taxon>
    </lineage>
</organism>
<sequence length="154" mass="15545">MPTRTRPTAAALLLAAVGLAGCVDTGPTTAYCGPAEPVLAPAAVGPGDELRVEVAGAAVVDGCEQRLPDRARYEIRLTSERTAEGSADGPYTATLGVLEPGADGGAVGTVRLPDDVPPGVVEVSVDLTGAETICEIDPTMQCARDPFASIDVTA</sequence>
<evidence type="ECO:0000313" key="2">
    <source>
        <dbReference type="EMBL" id="MBD8062270.1"/>
    </source>
</evidence>